<evidence type="ECO:0000313" key="2">
    <source>
        <dbReference type="EMBL" id="MFC4701065.1"/>
    </source>
</evidence>
<sequence length="295" mass="32138">MPSNTGLNVKGAKGFTLVELILVIIVLGIVSVGVAGFVRSAMFAYIDMTERESLLREGSFFVERFTRELADSVPNSVRITGDANTHCLQFVPLNWNTYYLNIPKVGDTPAVVDLVEMHNDLQGLTYVPDNNDVAIVFPLTPDHVYGVSNPANADDVRVRSILSCSDDDSDCATNADSDGVVQLTVNDGFFTDSPARRLYIADSSVSYCVRGGAVYRHESAISATQPLFTSGGSLMAQHLSNVLSPSPALVAGAQDPFRLLDSALRRNAYTQARFIFTRDDEQISFIKEVHIPNVP</sequence>
<keyword evidence="1" id="KW-0812">Transmembrane</keyword>
<dbReference type="NCBIfam" id="TIGR02532">
    <property type="entry name" value="IV_pilin_GFxxxE"/>
    <property type="match status" value="1"/>
</dbReference>
<keyword evidence="1" id="KW-1133">Transmembrane helix</keyword>
<dbReference type="PROSITE" id="PS00409">
    <property type="entry name" value="PROKAR_NTER_METHYL"/>
    <property type="match status" value="1"/>
</dbReference>
<proteinExistence type="predicted"/>
<dbReference type="RefSeq" id="WP_382409168.1">
    <property type="nucleotide sequence ID" value="NZ_JBHSGU010000005.1"/>
</dbReference>
<gene>
    <name evidence="2" type="ORF">ACFO4O_12905</name>
</gene>
<dbReference type="Proteomes" id="UP001595897">
    <property type="component" value="Unassembled WGS sequence"/>
</dbReference>
<dbReference type="Pfam" id="PF07963">
    <property type="entry name" value="N_methyl"/>
    <property type="match status" value="1"/>
</dbReference>
<feature type="transmembrane region" description="Helical" evidence="1">
    <location>
        <begin position="20"/>
        <end position="46"/>
    </location>
</feature>
<dbReference type="EMBL" id="JBHSGU010000005">
    <property type="protein sequence ID" value="MFC4701065.1"/>
    <property type="molecule type" value="Genomic_DNA"/>
</dbReference>
<name>A0ABV9LZJ1_9ALTE</name>
<reference evidence="3" key="1">
    <citation type="journal article" date="2019" name="Int. J. Syst. Evol. Microbiol.">
        <title>The Global Catalogue of Microorganisms (GCM) 10K type strain sequencing project: providing services to taxonomists for standard genome sequencing and annotation.</title>
        <authorList>
            <consortium name="The Broad Institute Genomics Platform"/>
            <consortium name="The Broad Institute Genome Sequencing Center for Infectious Disease"/>
            <person name="Wu L."/>
            <person name="Ma J."/>
        </authorList>
    </citation>
    <scope>NUCLEOTIDE SEQUENCE [LARGE SCALE GENOMIC DNA]</scope>
    <source>
        <strain evidence="3">KACC 12507</strain>
    </source>
</reference>
<evidence type="ECO:0000313" key="3">
    <source>
        <dbReference type="Proteomes" id="UP001595897"/>
    </source>
</evidence>
<keyword evidence="3" id="KW-1185">Reference proteome</keyword>
<accession>A0ABV9LZJ1</accession>
<comment type="caution">
    <text evidence="2">The sequence shown here is derived from an EMBL/GenBank/DDBJ whole genome shotgun (WGS) entry which is preliminary data.</text>
</comment>
<evidence type="ECO:0000256" key="1">
    <source>
        <dbReference type="SAM" id="Phobius"/>
    </source>
</evidence>
<keyword evidence="1" id="KW-0472">Membrane</keyword>
<dbReference type="InterPro" id="IPR012902">
    <property type="entry name" value="N_methyl_site"/>
</dbReference>
<organism evidence="2 3">
    <name type="scientific">Glaciecola siphonariae</name>
    <dbReference type="NCBI Taxonomy" id="521012"/>
    <lineage>
        <taxon>Bacteria</taxon>
        <taxon>Pseudomonadati</taxon>
        <taxon>Pseudomonadota</taxon>
        <taxon>Gammaproteobacteria</taxon>
        <taxon>Alteromonadales</taxon>
        <taxon>Alteromonadaceae</taxon>
        <taxon>Glaciecola</taxon>
    </lineage>
</organism>
<protein>
    <submittedName>
        <fullName evidence="2">Type II secretion system protein</fullName>
    </submittedName>
</protein>